<proteinExistence type="predicted"/>
<feature type="compositionally biased region" description="Pro residues" evidence="1">
    <location>
        <begin position="366"/>
        <end position="380"/>
    </location>
</feature>
<evidence type="ECO:0000313" key="3">
    <source>
        <dbReference type="Proteomes" id="UP001221411"/>
    </source>
</evidence>
<sequence length="388" mass="42490">MGRDDGRAGYRRRAKATLEKGAWLSLALSELACSPAPAPTPPASPAPTETVSPAPPTAAPAPSASAWTGLNQGDEEILQKFMPYAVTDGSIARRVLYTWTTREQIAALEKDPVLLTRAESPEHGASYFDQMLHARALAKDPLAEVLRTTPFARARYAWTAPWATTYGLGGESYGNRLLRVTLKQDARIAVLMTSKKALEVRDLAGKPVPIADAIAHPERIAAVYFVHDTPKTGYAASLAGPEERVGYREYVLCNESMIESWSIRTPEIRKELLDGAAALRALARFLFLHPPERRFTGIRWNVHVVTEAFPLAAPVPTLLGVYEASLAFPFGVYEPEANTLNIVAAQVEEYEEQQKGPPLTHTPTATFPPPSARKPSPPPRIVRRYGTY</sequence>
<dbReference type="EMBL" id="JAQNDO010000001">
    <property type="protein sequence ID" value="MDC0746703.1"/>
    <property type="molecule type" value="Genomic_DNA"/>
</dbReference>
<organism evidence="2 3">
    <name type="scientific">Polyangium mundeleinium</name>
    <dbReference type="NCBI Taxonomy" id="2995306"/>
    <lineage>
        <taxon>Bacteria</taxon>
        <taxon>Pseudomonadati</taxon>
        <taxon>Myxococcota</taxon>
        <taxon>Polyangia</taxon>
        <taxon>Polyangiales</taxon>
        <taxon>Polyangiaceae</taxon>
        <taxon>Polyangium</taxon>
    </lineage>
</organism>
<name>A0ABT5EZV0_9BACT</name>
<evidence type="ECO:0000256" key="1">
    <source>
        <dbReference type="SAM" id="MobiDB-lite"/>
    </source>
</evidence>
<accession>A0ABT5EZV0</accession>
<dbReference type="Proteomes" id="UP001221411">
    <property type="component" value="Unassembled WGS sequence"/>
</dbReference>
<feature type="region of interest" description="Disordered" evidence="1">
    <location>
        <begin position="351"/>
        <end position="388"/>
    </location>
</feature>
<comment type="caution">
    <text evidence="2">The sequence shown here is derived from an EMBL/GenBank/DDBJ whole genome shotgun (WGS) entry which is preliminary data.</text>
</comment>
<dbReference type="RefSeq" id="WP_271925078.1">
    <property type="nucleotide sequence ID" value="NZ_JAQNDO010000001.1"/>
</dbReference>
<protein>
    <submittedName>
        <fullName evidence="2">Uncharacterized protein</fullName>
    </submittedName>
</protein>
<keyword evidence="3" id="KW-1185">Reference proteome</keyword>
<evidence type="ECO:0000313" key="2">
    <source>
        <dbReference type="EMBL" id="MDC0746703.1"/>
    </source>
</evidence>
<feature type="compositionally biased region" description="Pro residues" evidence="1">
    <location>
        <begin position="36"/>
        <end position="45"/>
    </location>
</feature>
<reference evidence="2 3" key="1">
    <citation type="submission" date="2022-11" db="EMBL/GenBank/DDBJ databases">
        <title>Minimal conservation of predation-associated metabolite biosynthetic gene clusters underscores biosynthetic potential of Myxococcota including descriptions for ten novel species: Archangium lansinium sp. nov., Myxococcus landrumus sp. nov., Nannocystis bai.</title>
        <authorList>
            <person name="Ahearne A."/>
            <person name="Stevens C."/>
            <person name="Dowd S."/>
        </authorList>
    </citation>
    <scope>NUCLEOTIDE SEQUENCE [LARGE SCALE GENOMIC DNA]</scope>
    <source>
        <strain evidence="2 3">RJM3</strain>
    </source>
</reference>
<gene>
    <name evidence="2" type="ORF">POL67_35575</name>
</gene>
<feature type="region of interest" description="Disordered" evidence="1">
    <location>
        <begin position="34"/>
        <end position="68"/>
    </location>
</feature>